<evidence type="ECO:0000256" key="1">
    <source>
        <dbReference type="SAM" id="MobiDB-lite"/>
    </source>
</evidence>
<dbReference type="GO" id="GO:1990351">
    <property type="term" value="C:transporter complex"/>
    <property type="evidence" value="ECO:0007669"/>
    <property type="project" value="TreeGrafter"/>
</dbReference>
<organism evidence="3 4">
    <name type="scientific">Mucinivorans hirudinis</name>
    <dbReference type="NCBI Taxonomy" id="1433126"/>
    <lineage>
        <taxon>Bacteria</taxon>
        <taxon>Pseudomonadati</taxon>
        <taxon>Bacteroidota</taxon>
        <taxon>Bacteroidia</taxon>
        <taxon>Bacteroidales</taxon>
        <taxon>Rikenellaceae</taxon>
        <taxon>Mucinivorans</taxon>
    </lineage>
</organism>
<evidence type="ECO:0000259" key="2">
    <source>
        <dbReference type="Pfam" id="PF19838"/>
    </source>
</evidence>
<gene>
    <name evidence="3" type="ORF">BN938_0982</name>
</gene>
<accession>A0A060R777</accession>
<feature type="region of interest" description="Disordered" evidence="1">
    <location>
        <begin position="151"/>
        <end position="179"/>
    </location>
</feature>
<feature type="compositionally biased region" description="Low complexity" evidence="1">
    <location>
        <begin position="162"/>
        <end position="176"/>
    </location>
</feature>
<dbReference type="EMBL" id="HG934468">
    <property type="protein sequence ID" value="CDN31081.1"/>
    <property type="molecule type" value="Genomic_DNA"/>
</dbReference>
<dbReference type="STRING" id="1433126.BN938_0982"/>
<feature type="compositionally biased region" description="Polar residues" evidence="1">
    <location>
        <begin position="771"/>
        <end position="785"/>
    </location>
</feature>
<reference evidence="3 4" key="1">
    <citation type="journal article" date="2015" name="Genome Announc.">
        <title>Complete Genome Sequence of the Novel Leech Symbiont Mucinivorans hirudinis M3T.</title>
        <authorList>
            <person name="Nelson M.C."/>
            <person name="Bomar L."/>
            <person name="Graf J."/>
        </authorList>
    </citation>
    <scope>NUCLEOTIDE SEQUENCE [LARGE SCALE GENOMIC DNA]</scope>
    <source>
        <strain evidence="4">M3</strain>
    </source>
</reference>
<dbReference type="PATRIC" id="fig|1433126.3.peg.981"/>
<dbReference type="eggNOG" id="COG1452">
    <property type="taxonomic scope" value="Bacteria"/>
</dbReference>
<dbReference type="AlphaFoldDB" id="A0A060R777"/>
<dbReference type="Pfam" id="PF19838">
    <property type="entry name" value="LptD_2"/>
    <property type="match status" value="1"/>
</dbReference>
<feature type="region of interest" description="Disordered" evidence="1">
    <location>
        <begin position="764"/>
        <end position="785"/>
    </location>
</feature>
<sequence length="934" mass="105222">MISFAVFFDGAKIYNLEKKITFAALLLSLFALFASEAFGVRSYIATDRSQDTLSGVARPQVAAVMDSLYRDSTSMPTKDSSKKKFLDAPIYGKSSDSLVYNVKNKTINMYGQGDVKYEKVGLQADYIKMGTQTKLIEAKGRVDTTLAGRIASPKGGVAPQMGSGSNLGSGSKNSQGYNRPVFKEGDTNYEIDSMVYNMDTRKAFIKGVNTKDGEGFLYGGEIKKMQDNVIHMHNGRYTTCDADCPHFYLQMTKGTVTDKKTVFGPAYMVFEDVPLYFLGLPFGFFPKMSERNSGFIIPEVGEEVIKGFFVRNGGYYFVINDYVDAKLTAGIYTLGSWQINAASNYVKKYKFAGSLNFDYAADVLGEIGSTDYVDQRNLRINWQHRTDPKATPGSSFNASVNFSTSSYNKYNAQNMNDYLNTQSNSSIAYQKSWAGTPFALTINGNLSQEMRDTVYQFNLPALTFNVNRITPFRRKSAVGKERWYEKISFTYNLTAQNNTGRVKERDLFAQKMFDNMTYAAKHTIPMSATFSVLSYLNITPNVGYNERWYFRRINRQWDEDKKAVVAADTTRGFYRVYDYSPSVSMETSLYGMYTVGKNAAVKFWHVMRPSVSFSYNPGFGQFYETIQTNDPTKPYTYSPYASEMYGVPGRERGGNIGFSLNNTLEVKVPSEADTTGFKKFKIFERFNISSSYNLAADSLNLAPFVVSVGAPLPLGKSNNISLQANMSFDPYSVNEKGQRINRFAIRDGKLLRLTSFSTGLSYSFKSKDSKNNPNTSAVNNPQNNRNMQATVEQNKGFFEDSQQGPSQVELAQIAANQYYDFSIPWSLSLNWVFSYNNNGSSISRTNTLGFNGNMNVTPKWAVSFGAGYDFQMKKITPGTVQITRDLHCWQMSFSWVPVGFRQSWSFSIRAKSSMLSDLLKWDKNNSFLDNQYRR</sequence>
<dbReference type="KEGG" id="rbc:BN938_0982"/>
<name>A0A060R777_9BACT</name>
<dbReference type="InterPro" id="IPR050218">
    <property type="entry name" value="LptD"/>
</dbReference>
<keyword evidence="4" id="KW-1185">Reference proteome</keyword>
<dbReference type="PANTHER" id="PTHR30189">
    <property type="entry name" value="LPS-ASSEMBLY PROTEIN"/>
    <property type="match status" value="1"/>
</dbReference>
<evidence type="ECO:0000313" key="3">
    <source>
        <dbReference type="EMBL" id="CDN31081.1"/>
    </source>
</evidence>
<dbReference type="OrthoDB" id="9802320at2"/>
<evidence type="ECO:0000313" key="4">
    <source>
        <dbReference type="Proteomes" id="UP000027616"/>
    </source>
</evidence>
<dbReference type="GO" id="GO:0009279">
    <property type="term" value="C:cell outer membrane"/>
    <property type="evidence" value="ECO:0007669"/>
    <property type="project" value="TreeGrafter"/>
</dbReference>
<dbReference type="Proteomes" id="UP000027616">
    <property type="component" value="Chromosome I"/>
</dbReference>
<proteinExistence type="predicted"/>
<dbReference type="HOGENOM" id="CLU_007637_0_0_10"/>
<dbReference type="PANTHER" id="PTHR30189:SF1">
    <property type="entry name" value="LPS-ASSEMBLY PROTEIN LPTD"/>
    <property type="match status" value="1"/>
</dbReference>
<protein>
    <submittedName>
        <fullName evidence="3">Organic solvent tolerance protein</fullName>
    </submittedName>
</protein>
<dbReference type="InterPro" id="IPR045659">
    <property type="entry name" value="LptD_2"/>
</dbReference>
<feature type="domain" description="LPS-assembly protein LptD central" evidence="2">
    <location>
        <begin position="262"/>
        <end position="731"/>
    </location>
</feature>